<accession>A0A5E6PL57</accession>
<dbReference type="Proteomes" id="UP000325607">
    <property type="component" value="Unassembled WGS sequence"/>
</dbReference>
<sequence>MTVDILSEELTFFKAATTRMRWLINAAVLVSVLILLHIYLENFSLQNQQLQGIYYNRFVNQITILRVCEGTVFNELLILPDKSEDEREKLKNKIINENEACLGISNKVRDSLLSTPFMEVIKKFSRLERELTINENTLYGDKLPARVIPVLNMNVPSNDFVIVMAMMSMFIVIGIWMNLRGVHAALSSLCLHGDLDVIKVAQLNTVFLTYSEVGGNIFAKRIRALSMWFPFITIVTATLIGYWPILQLRVVGSGTYTGLDSYDGSDLVIAVFLSLSMFVSVVHCWIAFKCYEVIKEIDSIFEAKFCVNMPASGDRSSEDG</sequence>
<evidence type="ECO:0000313" key="3">
    <source>
        <dbReference type="Proteomes" id="UP000325607"/>
    </source>
</evidence>
<dbReference type="RefSeq" id="WP_150578836.1">
    <property type="nucleotide sequence ID" value="NZ_CABVGX010000002.1"/>
</dbReference>
<organism evidence="2 3">
    <name type="scientific">Pseudomonas fluorescens</name>
    <dbReference type="NCBI Taxonomy" id="294"/>
    <lineage>
        <taxon>Bacteria</taxon>
        <taxon>Pseudomonadati</taxon>
        <taxon>Pseudomonadota</taxon>
        <taxon>Gammaproteobacteria</taxon>
        <taxon>Pseudomonadales</taxon>
        <taxon>Pseudomonadaceae</taxon>
        <taxon>Pseudomonas</taxon>
    </lineage>
</organism>
<dbReference type="OrthoDB" id="7067848at2"/>
<dbReference type="AlphaFoldDB" id="A0A5E6PL57"/>
<feature type="transmembrane region" description="Helical" evidence="1">
    <location>
        <begin position="22"/>
        <end position="40"/>
    </location>
</feature>
<keyword evidence="1" id="KW-0812">Transmembrane</keyword>
<protein>
    <submittedName>
        <fullName evidence="2">Uncharacterized protein</fullName>
    </submittedName>
</protein>
<keyword evidence="1" id="KW-1133">Transmembrane helix</keyword>
<gene>
    <name evidence="2" type="ORF">PS645_00308</name>
</gene>
<keyword evidence="1" id="KW-0472">Membrane</keyword>
<name>A0A5E6PL57_PSEFL</name>
<reference evidence="2 3" key="1">
    <citation type="submission" date="2019-09" db="EMBL/GenBank/DDBJ databases">
        <authorList>
            <person name="Chandra G."/>
            <person name="Truman W A."/>
        </authorList>
    </citation>
    <scope>NUCLEOTIDE SEQUENCE [LARGE SCALE GENOMIC DNA]</scope>
    <source>
        <strain evidence="2">PS645</strain>
    </source>
</reference>
<feature type="transmembrane region" description="Helical" evidence="1">
    <location>
        <begin position="267"/>
        <end position="288"/>
    </location>
</feature>
<feature type="transmembrane region" description="Helical" evidence="1">
    <location>
        <begin position="160"/>
        <end position="179"/>
    </location>
</feature>
<feature type="transmembrane region" description="Helical" evidence="1">
    <location>
        <begin position="227"/>
        <end position="247"/>
    </location>
</feature>
<dbReference type="EMBL" id="CABVGX010000002">
    <property type="protein sequence ID" value="VVM42260.1"/>
    <property type="molecule type" value="Genomic_DNA"/>
</dbReference>
<proteinExistence type="predicted"/>
<evidence type="ECO:0000256" key="1">
    <source>
        <dbReference type="SAM" id="Phobius"/>
    </source>
</evidence>
<evidence type="ECO:0000313" key="2">
    <source>
        <dbReference type="EMBL" id="VVM42260.1"/>
    </source>
</evidence>